<dbReference type="RefSeq" id="XP_002485888.1">
    <property type="nucleotide sequence ID" value="XM_002485843.1"/>
</dbReference>
<protein>
    <submittedName>
        <fullName evidence="1">Uncharacterized protein</fullName>
    </submittedName>
</protein>
<evidence type="ECO:0000313" key="1">
    <source>
        <dbReference type="EMBL" id="EED13650.1"/>
    </source>
</evidence>
<dbReference type="AlphaFoldDB" id="B8MM96"/>
<accession>B8MM96</accession>
<reference evidence="2" key="1">
    <citation type="journal article" date="2015" name="Genome Announc.">
        <title>Genome sequence of the AIDS-associated pathogen Penicillium marneffei (ATCC18224) and its near taxonomic relative Talaromyces stipitatus (ATCC10500).</title>
        <authorList>
            <person name="Nierman W.C."/>
            <person name="Fedorova-Abrams N.D."/>
            <person name="Andrianopoulos A."/>
        </authorList>
    </citation>
    <scope>NUCLEOTIDE SEQUENCE [LARGE SCALE GENOMIC DNA]</scope>
    <source>
        <strain evidence="2">ATCC 10500 / CBS 375.48 / QM 6759 / NRRL 1006</strain>
    </source>
</reference>
<sequence length="186" mass="20806">MPGYLSIQLSFELMRLIPTELVTVGTTQLLNFARELRTSGSDTVVEEDLAAIFGRGHISPEIEPATAYIGFDDIMKTPMACGGQSAAFQWSTYRERAENELWKLIPSYRYRPAYIHLSAAVITGAMDFLYLAQSLPEDRKFTIQDQSGCMTLVIWVHFILGLSVVNSASDNIQVISEPLTMLKYIS</sequence>
<dbReference type="OrthoDB" id="5304415at2759"/>
<dbReference type="GeneID" id="8103983"/>
<dbReference type="VEuPathDB" id="FungiDB:TSTA_099050"/>
<gene>
    <name evidence="1" type="ORF">TSTA_099050</name>
</gene>
<organism evidence="1 2">
    <name type="scientific">Talaromyces stipitatus (strain ATCC 10500 / CBS 375.48 / QM 6759 / NRRL 1006)</name>
    <name type="common">Penicillium stipitatum</name>
    <dbReference type="NCBI Taxonomy" id="441959"/>
    <lineage>
        <taxon>Eukaryota</taxon>
        <taxon>Fungi</taxon>
        <taxon>Dikarya</taxon>
        <taxon>Ascomycota</taxon>
        <taxon>Pezizomycotina</taxon>
        <taxon>Eurotiomycetes</taxon>
        <taxon>Eurotiomycetidae</taxon>
        <taxon>Eurotiales</taxon>
        <taxon>Trichocomaceae</taxon>
        <taxon>Talaromyces</taxon>
        <taxon>Talaromyces sect. Talaromyces</taxon>
    </lineage>
</organism>
<dbReference type="EMBL" id="EQ962658">
    <property type="protein sequence ID" value="EED13650.1"/>
    <property type="molecule type" value="Genomic_DNA"/>
</dbReference>
<proteinExistence type="predicted"/>
<dbReference type="Proteomes" id="UP000001745">
    <property type="component" value="Unassembled WGS sequence"/>
</dbReference>
<dbReference type="HOGENOM" id="CLU_1455317_0_0_1"/>
<dbReference type="STRING" id="441959.B8MM96"/>
<name>B8MM96_TALSN</name>
<dbReference type="eggNOG" id="ENOG502SSCI">
    <property type="taxonomic scope" value="Eukaryota"/>
</dbReference>
<dbReference type="InParanoid" id="B8MM96"/>
<keyword evidence="2" id="KW-1185">Reference proteome</keyword>
<evidence type="ECO:0000313" key="2">
    <source>
        <dbReference type="Proteomes" id="UP000001745"/>
    </source>
</evidence>